<protein>
    <submittedName>
        <fullName evidence="1">Uncharacterized protein</fullName>
    </submittedName>
</protein>
<accession>A0A9Q1MX72</accession>
<dbReference type="Proteomes" id="UP001152561">
    <property type="component" value="Unassembled WGS sequence"/>
</dbReference>
<sequence length="456" mass="51523">MSISVVAVIAPSCSHLSLNSFLQQGRSSGFHYQKGVFLVPERNIALSSSKRQLRQCGTSWQTYPRFTIKAQQTYDSQITIQLADMPLFESPQASFDKYMEDKPRVFKAIFPENRGTQRLNEEEWRIRMEPIAFLFLTAWPVVNMRLRCKTKGKEYPSGVPTHTSMVLELKITKLDLEGVTEGRNKPSELRLSMEGVLYPDRKGARSKIKGHFHMSLSFTPPPMLALIPPHVHRDVTQSVMKNMAEICTVIIVPSYHNLSPPSTVDIAVMKRKRQRQSKITDLKQSKITDLNFDVLKHIMYHVAVSPDGAGNLARTLSVCRLFKELADDSDILKAVAFDQVELSGIHESFWQPAGMLCRCLQTGNPSAFNAIRENAEILNASYLILKRTMFRGKMVLMARSIALEVANTRARKKALEDAIDDCTSAFDAVDAQIQTIEQFLEMLKAVLKVMRSQVAQ</sequence>
<reference evidence="2" key="1">
    <citation type="journal article" date="2023" name="Proc. Natl. Acad. Sci. U.S.A.">
        <title>Genomic and structural basis for evolution of tropane alkaloid biosynthesis.</title>
        <authorList>
            <person name="Wanga Y.-J."/>
            <person name="Taina T."/>
            <person name="Yua J.-Y."/>
            <person name="Lia J."/>
            <person name="Xua B."/>
            <person name="Chenc J."/>
            <person name="D'Auriad J.C."/>
            <person name="Huanga J.-P."/>
            <person name="Huanga S.-X."/>
        </authorList>
    </citation>
    <scope>NUCLEOTIDE SEQUENCE [LARGE SCALE GENOMIC DNA]</scope>
    <source>
        <strain evidence="2">cv. KIB-2019</strain>
    </source>
</reference>
<dbReference type="Pfam" id="PF09366">
    <property type="entry name" value="DUF1997"/>
    <property type="match status" value="1"/>
</dbReference>
<dbReference type="PANTHER" id="PTHR34133">
    <property type="entry name" value="OS07G0633000 PROTEIN"/>
    <property type="match status" value="1"/>
</dbReference>
<organism evidence="1 2">
    <name type="scientific">Anisodus acutangulus</name>
    <dbReference type="NCBI Taxonomy" id="402998"/>
    <lineage>
        <taxon>Eukaryota</taxon>
        <taxon>Viridiplantae</taxon>
        <taxon>Streptophyta</taxon>
        <taxon>Embryophyta</taxon>
        <taxon>Tracheophyta</taxon>
        <taxon>Spermatophyta</taxon>
        <taxon>Magnoliopsida</taxon>
        <taxon>eudicotyledons</taxon>
        <taxon>Gunneridae</taxon>
        <taxon>Pentapetalae</taxon>
        <taxon>asterids</taxon>
        <taxon>lamiids</taxon>
        <taxon>Solanales</taxon>
        <taxon>Solanaceae</taxon>
        <taxon>Solanoideae</taxon>
        <taxon>Hyoscyameae</taxon>
        <taxon>Anisodus</taxon>
    </lineage>
</organism>
<keyword evidence="2" id="KW-1185">Reference proteome</keyword>
<comment type="caution">
    <text evidence="1">The sequence shown here is derived from an EMBL/GenBank/DDBJ whole genome shotgun (WGS) entry which is preliminary data.</text>
</comment>
<name>A0A9Q1MX72_9SOLA</name>
<gene>
    <name evidence="1" type="ORF">K7X08_019300</name>
</gene>
<evidence type="ECO:0000313" key="2">
    <source>
        <dbReference type="Proteomes" id="UP001152561"/>
    </source>
</evidence>
<dbReference type="AlphaFoldDB" id="A0A9Q1MX72"/>
<dbReference type="InterPro" id="IPR018971">
    <property type="entry name" value="DUF1997"/>
</dbReference>
<proteinExistence type="predicted"/>
<dbReference type="EMBL" id="JAJAGQ010000003">
    <property type="protein sequence ID" value="KAJ8567092.1"/>
    <property type="molecule type" value="Genomic_DNA"/>
</dbReference>
<dbReference type="OrthoDB" id="496281at2759"/>
<dbReference type="PANTHER" id="PTHR34133:SF10">
    <property type="entry name" value="COENZYME Q-BINDING PROTEIN COQ10 START DOMAIN-CONTAINING PROTEIN"/>
    <property type="match status" value="1"/>
</dbReference>
<evidence type="ECO:0000313" key="1">
    <source>
        <dbReference type="EMBL" id="KAJ8567092.1"/>
    </source>
</evidence>